<reference evidence="1 2" key="1">
    <citation type="submission" date="2017-03" db="EMBL/GenBank/DDBJ databases">
        <authorList>
            <person name="Afonso C.L."/>
            <person name="Miller P.J."/>
            <person name="Scott M.A."/>
            <person name="Spackman E."/>
            <person name="Goraichik I."/>
            <person name="Dimitrov K.M."/>
            <person name="Suarez D.L."/>
            <person name="Swayne D.E."/>
        </authorList>
    </citation>
    <scope>NUCLEOTIDE SEQUENCE [LARGE SCALE GENOMIC DNA]</scope>
    <source>
        <strain evidence="1">SB41UT1</strain>
    </source>
</reference>
<dbReference type="RefSeq" id="WP_133060634.1">
    <property type="nucleotide sequence ID" value="NZ_CBCSCN010000015.1"/>
</dbReference>
<dbReference type="EMBL" id="FWPT01000015">
    <property type="protein sequence ID" value="SMA50687.1"/>
    <property type="molecule type" value="Genomic_DNA"/>
</dbReference>
<proteinExistence type="predicted"/>
<name>A0A1X7ATE6_9GAMM</name>
<protein>
    <submittedName>
        <fullName evidence="1">Uncharacterized protein</fullName>
    </submittedName>
</protein>
<dbReference type="AlphaFoldDB" id="A0A1X7ATE6"/>
<dbReference type="Proteomes" id="UP000196573">
    <property type="component" value="Unassembled WGS sequence"/>
</dbReference>
<evidence type="ECO:0000313" key="2">
    <source>
        <dbReference type="Proteomes" id="UP000196573"/>
    </source>
</evidence>
<accession>A0A1X7ATE6</accession>
<gene>
    <name evidence="1" type="ORF">EHSB41UT_04504</name>
</gene>
<keyword evidence="2" id="KW-1185">Reference proteome</keyword>
<evidence type="ECO:0000313" key="1">
    <source>
        <dbReference type="EMBL" id="SMA50687.1"/>
    </source>
</evidence>
<sequence length="302" mass="33862">MGRSLLVLLLVVGILFTWEASAGSGKGDDHQGFASLPAISQAARQELEQMVDLLLEKWPAGEYVYIGLGRSPALITASIKNRASDEVAANIPLSQFKCFTFVNLDAVRPVYHLQDTHKSCLYRHFDEFLGHLPADKPWLLLDFVSTGATLFSAEYFLKHYRNLRGHTGSMVTVGIGGAFFDTKSLTRRGIHCLMPALPPNLFAALEGSDEGKFLMTGSFSAALHDEVFKDYAEYASFHYLKTPVSRFDELRPRRAERREAFQRVRSILQQPSAHEPLPAELLETWHHYPPSPKVISPPHPDR</sequence>
<dbReference type="OrthoDB" id="9153660at2"/>
<organism evidence="1 2">
    <name type="scientific">Parendozoicomonas haliclonae</name>
    <dbReference type="NCBI Taxonomy" id="1960125"/>
    <lineage>
        <taxon>Bacteria</taxon>
        <taxon>Pseudomonadati</taxon>
        <taxon>Pseudomonadota</taxon>
        <taxon>Gammaproteobacteria</taxon>
        <taxon>Oceanospirillales</taxon>
        <taxon>Endozoicomonadaceae</taxon>
        <taxon>Parendozoicomonas</taxon>
    </lineage>
</organism>